<evidence type="ECO:0000313" key="2">
    <source>
        <dbReference type="EMBL" id="KAF9671664.1"/>
    </source>
</evidence>
<gene>
    <name evidence="2" type="ORF">SADUNF_Sadunf12G0071100</name>
</gene>
<reference evidence="2 3" key="1">
    <citation type="submission" date="2020-10" db="EMBL/GenBank/DDBJ databases">
        <title>Plant Genome Project.</title>
        <authorList>
            <person name="Zhang R.-G."/>
        </authorList>
    </citation>
    <scope>NUCLEOTIDE SEQUENCE [LARGE SCALE GENOMIC DNA]</scope>
    <source>
        <strain evidence="2">FAFU-HL-1</strain>
        <tissue evidence="2">Leaf</tissue>
    </source>
</reference>
<keyword evidence="1" id="KW-1133">Transmembrane helix</keyword>
<keyword evidence="1" id="KW-0472">Membrane</keyword>
<organism evidence="2 3">
    <name type="scientific">Salix dunnii</name>
    <dbReference type="NCBI Taxonomy" id="1413687"/>
    <lineage>
        <taxon>Eukaryota</taxon>
        <taxon>Viridiplantae</taxon>
        <taxon>Streptophyta</taxon>
        <taxon>Embryophyta</taxon>
        <taxon>Tracheophyta</taxon>
        <taxon>Spermatophyta</taxon>
        <taxon>Magnoliopsida</taxon>
        <taxon>eudicotyledons</taxon>
        <taxon>Gunneridae</taxon>
        <taxon>Pentapetalae</taxon>
        <taxon>rosids</taxon>
        <taxon>fabids</taxon>
        <taxon>Malpighiales</taxon>
        <taxon>Salicaceae</taxon>
        <taxon>Saliceae</taxon>
        <taxon>Salix</taxon>
    </lineage>
</organism>
<comment type="caution">
    <text evidence="2">The sequence shown here is derived from an EMBL/GenBank/DDBJ whole genome shotgun (WGS) entry which is preliminary data.</text>
</comment>
<evidence type="ECO:0000313" key="3">
    <source>
        <dbReference type="Proteomes" id="UP000657918"/>
    </source>
</evidence>
<name>A0A835JNI1_9ROSI</name>
<dbReference type="AlphaFoldDB" id="A0A835JNI1"/>
<dbReference type="EMBL" id="JADGMS010000012">
    <property type="protein sequence ID" value="KAF9671664.1"/>
    <property type="molecule type" value="Genomic_DNA"/>
</dbReference>
<dbReference type="Proteomes" id="UP000657918">
    <property type="component" value="Unassembled WGS sequence"/>
</dbReference>
<keyword evidence="1" id="KW-0812">Transmembrane</keyword>
<feature type="transmembrane region" description="Helical" evidence="1">
    <location>
        <begin position="21"/>
        <end position="43"/>
    </location>
</feature>
<evidence type="ECO:0000256" key="1">
    <source>
        <dbReference type="SAM" id="Phobius"/>
    </source>
</evidence>
<accession>A0A835JNI1</accession>
<protein>
    <submittedName>
        <fullName evidence="2">Uncharacterized protein</fullName>
    </submittedName>
</protein>
<keyword evidence="3" id="KW-1185">Reference proteome</keyword>
<proteinExistence type="predicted"/>
<sequence length="120" mass="13948">MKSKGTNVYRLPWWIQGLTKVLGIANVLGSIFTVLSGPSHYIINAQFNNFKKYKNISIIEAGASMRMKFFMLSFYFHHLYICEEENKRILPGYDDGPHFLSYCLFASKARLSVEFFLTIY</sequence>